<evidence type="ECO:0000256" key="6">
    <source>
        <dbReference type="ARBA" id="ARBA00022989"/>
    </source>
</evidence>
<keyword evidence="5" id="KW-0735">Signal-anchor</keyword>
<dbReference type="InterPro" id="IPR005331">
    <property type="entry name" value="Sulfotransferase"/>
</dbReference>
<keyword evidence="6" id="KW-1133">Transmembrane helix</keyword>
<evidence type="ECO:0000313" key="12">
    <source>
        <dbReference type="RefSeq" id="XP_002736749.1"/>
    </source>
</evidence>
<keyword evidence="7" id="KW-0333">Golgi apparatus</keyword>
<proteinExistence type="inferred from homology"/>
<evidence type="ECO:0000256" key="9">
    <source>
        <dbReference type="ARBA" id="ARBA00023180"/>
    </source>
</evidence>
<evidence type="ECO:0000256" key="7">
    <source>
        <dbReference type="ARBA" id="ARBA00023034"/>
    </source>
</evidence>
<comment type="similarity">
    <text evidence="2">Belongs to the sulfotransferase 3 family.</text>
</comment>
<organism evidence="11 12">
    <name type="scientific">Saccoglossus kowalevskii</name>
    <name type="common">Acorn worm</name>
    <dbReference type="NCBI Taxonomy" id="10224"/>
    <lineage>
        <taxon>Eukaryota</taxon>
        <taxon>Metazoa</taxon>
        <taxon>Hemichordata</taxon>
        <taxon>Enteropneusta</taxon>
        <taxon>Harrimaniidae</taxon>
        <taxon>Saccoglossus</taxon>
    </lineage>
</organism>
<accession>A0ABM0GT21</accession>
<dbReference type="InterPro" id="IPR007734">
    <property type="entry name" value="Heparan_SO4_2-O-STrfase"/>
</dbReference>
<keyword evidence="8" id="KW-0472">Membrane</keyword>
<evidence type="ECO:0000256" key="2">
    <source>
        <dbReference type="ARBA" id="ARBA00010569"/>
    </source>
</evidence>
<evidence type="ECO:0000256" key="10">
    <source>
        <dbReference type="SAM" id="SignalP"/>
    </source>
</evidence>
<name>A0ABM0GT21_SACKO</name>
<dbReference type="PANTHER" id="PTHR12129">
    <property type="entry name" value="HEPARAN SULFATE 2-O-SULFOTRANSFERASE"/>
    <property type="match status" value="1"/>
</dbReference>
<sequence>MLNFVLFIVCMATVANTLFYLSVTQDIKFTPNEDSSLDGLRKYGESFHKVAIDRVNDFVKYGGKLQNATSMMMQQLLEKRQRMSGGMTITDMYDILWQKTKLAHASAMDKIYDLYHQFRSRQSNEVESDFDEDIGDPVFLEMLENLTRVEVIENENVIPSNATVIGVLPNDTDLSTNGYIAQSPPDAGSSLLPETSPIHPSSKLPLDITAHWNDIRLVYNRVDKCGSQTLLAVIGILSFDNDYRSIWSRVWNIYNVTETRQKWIASIINKQKPPYIFNRHLHYLNLSKFGFEQIPYINIIRDPLPRFISRYYFKRFGDNLQPNEDFQGNRTQTFDECVFENKPECMEEMAFQMIPYFCGQEPECRVPSRWALEMAKNRVVSDYVFVGVLEDFEQSLRIFEILLPQFFESGLKVYKTMIFGLKKYEEFQSPAKFTPSTMALEIMSQRLALEYEFYDFVRARMELIKEQLQLA</sequence>
<dbReference type="Proteomes" id="UP000694865">
    <property type="component" value="Unplaced"/>
</dbReference>
<dbReference type="Gene3D" id="3.40.50.300">
    <property type="entry name" value="P-loop containing nucleotide triphosphate hydrolases"/>
    <property type="match status" value="1"/>
</dbReference>
<evidence type="ECO:0000256" key="5">
    <source>
        <dbReference type="ARBA" id="ARBA00022968"/>
    </source>
</evidence>
<evidence type="ECO:0000256" key="8">
    <source>
        <dbReference type="ARBA" id="ARBA00023136"/>
    </source>
</evidence>
<keyword evidence="11" id="KW-1185">Reference proteome</keyword>
<keyword evidence="9" id="KW-0325">Glycoprotein</keyword>
<keyword evidence="10" id="KW-0732">Signal</keyword>
<keyword evidence="4" id="KW-0812">Transmembrane</keyword>
<dbReference type="Pfam" id="PF03567">
    <property type="entry name" value="Sulfotransfer_2"/>
    <property type="match status" value="1"/>
</dbReference>
<feature type="signal peptide" evidence="10">
    <location>
        <begin position="1"/>
        <end position="17"/>
    </location>
</feature>
<keyword evidence="3" id="KW-0808">Transferase</keyword>
<evidence type="ECO:0000313" key="11">
    <source>
        <dbReference type="Proteomes" id="UP000694865"/>
    </source>
</evidence>
<evidence type="ECO:0000256" key="4">
    <source>
        <dbReference type="ARBA" id="ARBA00022692"/>
    </source>
</evidence>
<dbReference type="GeneID" id="100371420"/>
<dbReference type="RefSeq" id="XP_002736749.1">
    <property type="nucleotide sequence ID" value="XM_002736703.1"/>
</dbReference>
<dbReference type="SUPFAM" id="SSF52540">
    <property type="entry name" value="P-loop containing nucleoside triphosphate hydrolases"/>
    <property type="match status" value="1"/>
</dbReference>
<evidence type="ECO:0000256" key="1">
    <source>
        <dbReference type="ARBA" id="ARBA00004323"/>
    </source>
</evidence>
<dbReference type="PANTHER" id="PTHR12129:SF15">
    <property type="entry name" value="URONYL 2-SULFOTRANSFERASE"/>
    <property type="match status" value="1"/>
</dbReference>
<gene>
    <name evidence="12" type="primary">LOC100371420</name>
</gene>
<protein>
    <submittedName>
        <fullName evidence="12">Uronyl 2-sulfotransferase-like</fullName>
    </submittedName>
</protein>
<comment type="subcellular location">
    <subcellularLocation>
        <location evidence="1">Golgi apparatus membrane</location>
        <topology evidence="1">Single-pass type II membrane protein</topology>
    </subcellularLocation>
</comment>
<dbReference type="InterPro" id="IPR027417">
    <property type="entry name" value="P-loop_NTPase"/>
</dbReference>
<evidence type="ECO:0000256" key="3">
    <source>
        <dbReference type="ARBA" id="ARBA00022679"/>
    </source>
</evidence>
<reference evidence="12" key="1">
    <citation type="submission" date="2025-08" db="UniProtKB">
        <authorList>
            <consortium name="RefSeq"/>
        </authorList>
    </citation>
    <scope>IDENTIFICATION</scope>
    <source>
        <tissue evidence="12">Testes</tissue>
    </source>
</reference>
<feature type="chain" id="PRO_5046140958" evidence="10">
    <location>
        <begin position="18"/>
        <end position="471"/>
    </location>
</feature>